<proteinExistence type="predicted"/>
<organism evidence="1 2">
    <name type="scientific">Paracoccus laeviglucosivorans</name>
    <dbReference type="NCBI Taxonomy" id="1197861"/>
    <lineage>
        <taxon>Bacteria</taxon>
        <taxon>Pseudomonadati</taxon>
        <taxon>Pseudomonadota</taxon>
        <taxon>Alphaproteobacteria</taxon>
        <taxon>Rhodobacterales</taxon>
        <taxon>Paracoccaceae</taxon>
        <taxon>Paracoccus</taxon>
    </lineage>
</organism>
<evidence type="ECO:0000313" key="2">
    <source>
        <dbReference type="Proteomes" id="UP000319014"/>
    </source>
</evidence>
<dbReference type="OrthoDB" id="8392969at2"/>
<evidence type="ECO:0000313" key="1">
    <source>
        <dbReference type="EMBL" id="SMO98226.1"/>
    </source>
</evidence>
<dbReference type="Pfam" id="PF03693">
    <property type="entry name" value="ParD_antitoxin"/>
    <property type="match status" value="1"/>
</dbReference>
<dbReference type="InterPro" id="IPR022789">
    <property type="entry name" value="ParD"/>
</dbReference>
<protein>
    <submittedName>
        <fullName evidence="1">Antitoxin ParD1/3/4</fullName>
    </submittedName>
</protein>
<dbReference type="RefSeq" id="WP_142664914.1">
    <property type="nucleotide sequence ID" value="NZ_FXTK01000033.1"/>
</dbReference>
<accession>A0A521FQ22</accession>
<dbReference type="Gene3D" id="6.10.10.120">
    <property type="entry name" value="Antitoxin ParD1-like"/>
    <property type="match status" value="1"/>
</dbReference>
<sequence>MTIKSSISLRDEQHAFAKELIAAGQYASLSAVIQQGLDLLRQRDMDARADRLALKTLLEERMAGKFVSGSDLRAQLATRRSTHRS</sequence>
<dbReference type="AlphaFoldDB" id="A0A521FQ22"/>
<keyword evidence="2" id="KW-1185">Reference proteome</keyword>
<reference evidence="1 2" key="1">
    <citation type="submission" date="2017-05" db="EMBL/GenBank/DDBJ databases">
        <authorList>
            <person name="Varghese N."/>
            <person name="Submissions S."/>
        </authorList>
    </citation>
    <scope>NUCLEOTIDE SEQUENCE [LARGE SCALE GENOMIC DNA]</scope>
    <source>
        <strain evidence="1 2">DSM 100094</strain>
    </source>
</reference>
<dbReference type="InterPro" id="IPR038296">
    <property type="entry name" value="ParD_sf"/>
</dbReference>
<name>A0A521FQ22_9RHOB</name>
<gene>
    <name evidence="1" type="ORF">SAMN06265221_1332</name>
</gene>
<dbReference type="EMBL" id="FXTK01000033">
    <property type="protein sequence ID" value="SMO98226.1"/>
    <property type="molecule type" value="Genomic_DNA"/>
</dbReference>
<dbReference type="Proteomes" id="UP000319014">
    <property type="component" value="Unassembled WGS sequence"/>
</dbReference>